<comment type="caution">
    <text evidence="2">The sequence shown here is derived from an EMBL/GenBank/DDBJ whole genome shotgun (WGS) entry which is preliminary data.</text>
</comment>
<organism evidence="2 3">
    <name type="scientific">Hibiscus sabdariffa</name>
    <name type="common">roselle</name>
    <dbReference type="NCBI Taxonomy" id="183260"/>
    <lineage>
        <taxon>Eukaryota</taxon>
        <taxon>Viridiplantae</taxon>
        <taxon>Streptophyta</taxon>
        <taxon>Embryophyta</taxon>
        <taxon>Tracheophyta</taxon>
        <taxon>Spermatophyta</taxon>
        <taxon>Magnoliopsida</taxon>
        <taxon>eudicotyledons</taxon>
        <taxon>Gunneridae</taxon>
        <taxon>Pentapetalae</taxon>
        <taxon>rosids</taxon>
        <taxon>malvids</taxon>
        <taxon>Malvales</taxon>
        <taxon>Malvaceae</taxon>
        <taxon>Malvoideae</taxon>
        <taxon>Hibiscus</taxon>
    </lineage>
</organism>
<dbReference type="EMBL" id="JBBPBM010000005">
    <property type="protein sequence ID" value="KAK8584224.1"/>
    <property type="molecule type" value="Genomic_DNA"/>
</dbReference>
<feature type="compositionally biased region" description="Low complexity" evidence="1">
    <location>
        <begin position="17"/>
        <end position="34"/>
    </location>
</feature>
<evidence type="ECO:0000256" key="1">
    <source>
        <dbReference type="SAM" id="MobiDB-lite"/>
    </source>
</evidence>
<gene>
    <name evidence="2" type="ORF">V6N12_068470</name>
</gene>
<reference evidence="2 3" key="1">
    <citation type="journal article" date="2024" name="G3 (Bethesda)">
        <title>Genome assembly of Hibiscus sabdariffa L. provides insights into metabolisms of medicinal natural products.</title>
        <authorList>
            <person name="Kim T."/>
        </authorList>
    </citation>
    <scope>NUCLEOTIDE SEQUENCE [LARGE SCALE GENOMIC DNA]</scope>
    <source>
        <strain evidence="2">TK-2024</strain>
        <tissue evidence="2">Old leaves</tissue>
    </source>
</reference>
<proteinExistence type="predicted"/>
<keyword evidence="3" id="KW-1185">Reference proteome</keyword>
<sequence>MDLTFVEQEPYFPPTTLPLTSPDLPVLFPSIPTSQQPPSPPHHESSHLPTPPPDSSHLTTPNPTTSGKSTQVPPPQETLTTNIPPLKTVYNRRRKILESILQSTTCQELDMDSVANIETPPVPSKHSSPNLDAFPIAIRKGVRECTKHPIKKFVGYGSLMTSFQAFTATLDAHQIPKNIDEASRDLRWKCWDMIRKNKSQQNNN</sequence>
<evidence type="ECO:0000313" key="2">
    <source>
        <dbReference type="EMBL" id="KAK8584224.1"/>
    </source>
</evidence>
<feature type="compositionally biased region" description="Polar residues" evidence="1">
    <location>
        <begin position="56"/>
        <end position="83"/>
    </location>
</feature>
<feature type="region of interest" description="Disordered" evidence="1">
    <location>
        <begin position="1"/>
        <end position="86"/>
    </location>
</feature>
<name>A0ABR2FQT5_9ROSI</name>
<protein>
    <submittedName>
        <fullName evidence="2">Uncharacterized protein</fullName>
    </submittedName>
</protein>
<evidence type="ECO:0000313" key="3">
    <source>
        <dbReference type="Proteomes" id="UP001472677"/>
    </source>
</evidence>
<dbReference type="Proteomes" id="UP001472677">
    <property type="component" value="Unassembled WGS sequence"/>
</dbReference>
<accession>A0ABR2FQT5</accession>